<evidence type="ECO:0000256" key="2">
    <source>
        <dbReference type="ARBA" id="ARBA00009130"/>
    </source>
</evidence>
<accession>B0K8E1</accession>
<protein>
    <submittedName>
        <fullName evidence="9">FAD-dependent pyridine nucleotide-disulphide oxidoreductase</fullName>
    </submittedName>
</protein>
<evidence type="ECO:0000313" key="9">
    <source>
        <dbReference type="EMBL" id="ABY95873.1"/>
    </source>
</evidence>
<dbReference type="GO" id="GO:0016491">
    <property type="term" value="F:oxidoreductase activity"/>
    <property type="evidence" value="ECO:0007669"/>
    <property type="project" value="UniProtKB-KW"/>
</dbReference>
<keyword evidence="5" id="KW-0560">Oxidoreductase</keyword>
<dbReference type="Gene3D" id="3.50.50.60">
    <property type="entry name" value="FAD/NAD(P)-binding domain"/>
    <property type="match status" value="2"/>
</dbReference>
<dbReference type="SUPFAM" id="SSF51905">
    <property type="entry name" value="FAD/NAD(P)-binding domain"/>
    <property type="match status" value="1"/>
</dbReference>
<evidence type="ECO:0000256" key="1">
    <source>
        <dbReference type="ARBA" id="ARBA00001974"/>
    </source>
</evidence>
<keyword evidence="3" id="KW-0285">Flavoprotein</keyword>
<dbReference type="Pfam" id="PF02852">
    <property type="entry name" value="Pyr_redox_dim"/>
    <property type="match status" value="1"/>
</dbReference>
<evidence type="ECO:0000259" key="7">
    <source>
        <dbReference type="Pfam" id="PF02852"/>
    </source>
</evidence>
<dbReference type="PANTHER" id="PTHR43429">
    <property type="entry name" value="PYRIDINE NUCLEOTIDE-DISULFIDE OXIDOREDUCTASE DOMAIN-CONTAINING"/>
    <property type="match status" value="1"/>
</dbReference>
<dbReference type="PANTHER" id="PTHR43429:SF1">
    <property type="entry name" value="NAD(P)H SULFUR OXIDOREDUCTASE (COA-DEPENDENT)"/>
    <property type="match status" value="1"/>
</dbReference>
<sequence length="452" mass="49444">MAKRYVIVGGDAAGMSAASQIRRQDPEGEIIVFEKEGVISYAQCGLPYFVGGVVAEKKKLIARTAEDFHSRYNIDVRLYHEVLQFKPQDKQVRVYRRQEKEEIIVPYDVLLIGTGSAAIVPPWEGRDLPGVFTLKTMGDAEKLLAWLEEHTPTKAVVIGGGYIGLETAEALHTRGFKVTVLDLAPQLIPTFDAPIAEIVQDTLKRHGVEVYLNEEVVGLEGDEKGVRAVVTKNGSFPADLVIISIGVRPVSELAREAGIELGPRNAILVNERLQTNISDIFAAGDCATHFHRIKNAPDYVPLGTTANKQGRIAGVNMAGGYARFAGIVGTAIVKVFDRTIARSGLSEKECDALGVPYQTVSIKARPISHYYPWEDEVLTLRLHFHRDNRKLLGGQIAGGGGVDKRIDVLATALFHGMTIDDLQALDLAYAPPYNSVWDPLQQAATVVQRGKE</sequence>
<proteinExistence type="inferred from homology"/>
<dbReference type="Pfam" id="PF07992">
    <property type="entry name" value="Pyr_redox_2"/>
    <property type="match status" value="1"/>
</dbReference>
<evidence type="ECO:0000256" key="3">
    <source>
        <dbReference type="ARBA" id="ARBA00022630"/>
    </source>
</evidence>
<dbReference type="RefSeq" id="WP_012269816.1">
    <property type="nucleotide sequence ID" value="NC_010321.1"/>
</dbReference>
<dbReference type="SUPFAM" id="SSF55424">
    <property type="entry name" value="FAD/NAD-linked reductases, dimerisation (C-terminal) domain"/>
    <property type="match status" value="1"/>
</dbReference>
<dbReference type="PRINTS" id="PR00368">
    <property type="entry name" value="FADPNR"/>
</dbReference>
<feature type="domain" description="Pyridine nucleotide-disulphide oxidoreductase dimerisation" evidence="7">
    <location>
        <begin position="331"/>
        <end position="435"/>
    </location>
</feature>
<comment type="similarity">
    <text evidence="2">Belongs to the class-III pyridine nucleotide-disulfide oxidoreductase family.</text>
</comment>
<evidence type="ECO:0000313" key="10">
    <source>
        <dbReference type="Proteomes" id="UP000002156"/>
    </source>
</evidence>
<comment type="cofactor">
    <cofactor evidence="1">
        <name>FAD</name>
        <dbReference type="ChEBI" id="CHEBI:57692"/>
    </cofactor>
</comment>
<dbReference type="HOGENOM" id="CLU_003291_1_3_9"/>
<dbReference type="KEGG" id="tpd:Teth39_2252"/>
<keyword evidence="6" id="KW-0676">Redox-active center</keyword>
<organism evidence="9 10">
    <name type="scientific">Thermoanaerobacter pseudethanolicus (strain ATCC 33223 / 39E)</name>
    <name type="common">Clostridium thermohydrosulfuricum</name>
    <dbReference type="NCBI Taxonomy" id="340099"/>
    <lineage>
        <taxon>Bacteria</taxon>
        <taxon>Bacillati</taxon>
        <taxon>Bacillota</taxon>
        <taxon>Clostridia</taxon>
        <taxon>Thermoanaerobacterales</taxon>
        <taxon>Thermoanaerobacteraceae</taxon>
        <taxon>Thermoanaerobacter</taxon>
    </lineage>
</organism>
<dbReference type="PRINTS" id="PR00411">
    <property type="entry name" value="PNDRDTASEI"/>
</dbReference>
<evidence type="ECO:0000259" key="8">
    <source>
        <dbReference type="Pfam" id="PF07992"/>
    </source>
</evidence>
<reference evidence="10" key="1">
    <citation type="submission" date="2008-01" db="EMBL/GenBank/DDBJ databases">
        <title>Complete sequence of Thermoanaerobacter pseudethanolicus 39E.</title>
        <authorList>
            <person name="Copeland A."/>
            <person name="Lucas S."/>
            <person name="Lapidus A."/>
            <person name="Barry K."/>
            <person name="Glavina del Rio T."/>
            <person name="Dalin E."/>
            <person name="Tice H."/>
            <person name="Pitluck S."/>
            <person name="Bruce D."/>
            <person name="Goodwin L."/>
            <person name="Saunders E."/>
            <person name="Brettin T."/>
            <person name="Detter J.C."/>
            <person name="Han C."/>
            <person name="Schmutz J."/>
            <person name="Larimer F."/>
            <person name="Land M."/>
            <person name="Hauser L."/>
            <person name="Kyrpides N."/>
            <person name="Lykidis A."/>
            <person name="Hemme C."/>
            <person name="Fields M.W."/>
            <person name="He Z."/>
            <person name="Zhou J."/>
            <person name="Richardson P."/>
        </authorList>
    </citation>
    <scope>NUCLEOTIDE SEQUENCE [LARGE SCALE GENOMIC DNA]</scope>
    <source>
        <strain evidence="10">ATCC 33223 / DSM 2355 / 39E</strain>
    </source>
</reference>
<dbReference type="eggNOG" id="COG0446">
    <property type="taxonomic scope" value="Bacteria"/>
</dbReference>
<evidence type="ECO:0000256" key="5">
    <source>
        <dbReference type="ARBA" id="ARBA00023002"/>
    </source>
</evidence>
<dbReference type="InterPro" id="IPR050260">
    <property type="entry name" value="FAD-bd_OxRdtase"/>
</dbReference>
<name>B0K8E1_THEP3</name>
<evidence type="ECO:0000256" key="6">
    <source>
        <dbReference type="ARBA" id="ARBA00023284"/>
    </source>
</evidence>
<dbReference type="InterPro" id="IPR036188">
    <property type="entry name" value="FAD/NAD-bd_sf"/>
</dbReference>
<dbReference type="AlphaFoldDB" id="B0K8E1"/>
<keyword evidence="10" id="KW-1185">Reference proteome</keyword>
<evidence type="ECO:0000256" key="4">
    <source>
        <dbReference type="ARBA" id="ARBA00022827"/>
    </source>
</evidence>
<keyword evidence="4" id="KW-0274">FAD</keyword>
<dbReference type="Proteomes" id="UP000002156">
    <property type="component" value="Chromosome"/>
</dbReference>
<dbReference type="InterPro" id="IPR016156">
    <property type="entry name" value="FAD/NAD-linked_Rdtase_dimer_sf"/>
</dbReference>
<dbReference type="InterPro" id="IPR004099">
    <property type="entry name" value="Pyr_nucl-diS_OxRdtase_dimer"/>
</dbReference>
<dbReference type="InterPro" id="IPR023753">
    <property type="entry name" value="FAD/NAD-binding_dom"/>
</dbReference>
<feature type="domain" description="FAD/NAD(P)-binding" evidence="8">
    <location>
        <begin position="4"/>
        <end position="296"/>
    </location>
</feature>
<gene>
    <name evidence="9" type="ordered locus">Teth39_2252</name>
</gene>
<dbReference type="EMBL" id="CP000924">
    <property type="protein sequence ID" value="ABY95873.1"/>
    <property type="molecule type" value="Genomic_DNA"/>
</dbReference>
<dbReference type="STRING" id="340099.Teth39_2252"/>